<dbReference type="OrthoDB" id="9805070at2"/>
<evidence type="ECO:0000313" key="3">
    <source>
        <dbReference type="Proteomes" id="UP000017640"/>
    </source>
</evidence>
<dbReference type="STRING" id="1335757.SPICUR_06890"/>
<dbReference type="InterPro" id="IPR016047">
    <property type="entry name" value="M23ase_b-sheet_dom"/>
</dbReference>
<dbReference type="Pfam" id="PF01551">
    <property type="entry name" value="Peptidase_M23"/>
    <property type="match status" value="1"/>
</dbReference>
<dbReference type="SUPFAM" id="SSF51261">
    <property type="entry name" value="Duplicated hybrid motif"/>
    <property type="match status" value="1"/>
</dbReference>
<dbReference type="CDD" id="cd12797">
    <property type="entry name" value="M23_peptidase"/>
    <property type="match status" value="1"/>
</dbReference>
<organism evidence="2 3">
    <name type="scientific">Spiribacter curvatus</name>
    <dbReference type="NCBI Taxonomy" id="1335757"/>
    <lineage>
        <taxon>Bacteria</taxon>
        <taxon>Pseudomonadati</taxon>
        <taxon>Pseudomonadota</taxon>
        <taxon>Gammaproteobacteria</taxon>
        <taxon>Chromatiales</taxon>
        <taxon>Ectothiorhodospiraceae</taxon>
        <taxon>Spiribacter</taxon>
    </lineage>
</organism>
<dbReference type="RefSeq" id="WP_023367413.1">
    <property type="nucleotide sequence ID" value="NC_022664.1"/>
</dbReference>
<reference evidence="2 3" key="1">
    <citation type="journal article" date="2013" name="BMC Genomics">
        <title>Genomes of "Spiribacter", a streamlined, successful halophilic bacterium.</title>
        <authorList>
            <person name="Lopez-Perez M."/>
            <person name="Ghai R."/>
            <person name="Leon M.J."/>
            <person name="Rodriguez-Olmos A."/>
            <person name="Copa-Patino J.L."/>
            <person name="Soliveri J."/>
            <person name="Sanchez-Porro C."/>
            <person name="Ventosa A."/>
            <person name="Rodriguez-Valera F."/>
        </authorList>
    </citation>
    <scope>NUCLEOTIDE SEQUENCE [LARGE SCALE GENOMIC DNA]</scope>
    <source>
        <strain evidence="2 3">UAH-SP71</strain>
    </source>
</reference>
<accession>U5T7X9</accession>
<dbReference type="HOGENOM" id="CLU_029425_5_5_6"/>
<evidence type="ECO:0000259" key="1">
    <source>
        <dbReference type="Pfam" id="PF01551"/>
    </source>
</evidence>
<protein>
    <recommendedName>
        <fullName evidence="1">M23ase beta-sheet core domain-containing protein</fullName>
    </recommendedName>
</protein>
<dbReference type="AlphaFoldDB" id="U5T7X9"/>
<keyword evidence="3" id="KW-1185">Reference proteome</keyword>
<gene>
    <name evidence="2" type="ORF">SPICUR_06890</name>
</gene>
<name>U5T7X9_9GAMM</name>
<dbReference type="EMBL" id="CP005990">
    <property type="protein sequence ID" value="AGY92342.1"/>
    <property type="molecule type" value="Genomic_DNA"/>
</dbReference>
<dbReference type="PATRIC" id="fig|1335757.3.peg.1348"/>
<dbReference type="GO" id="GO:0004222">
    <property type="term" value="F:metalloendopeptidase activity"/>
    <property type="evidence" value="ECO:0007669"/>
    <property type="project" value="TreeGrafter"/>
</dbReference>
<dbReference type="FunFam" id="2.70.70.10:FF:000019">
    <property type="entry name" value="M23 family peptidase"/>
    <property type="match status" value="1"/>
</dbReference>
<sequence>MTITHTTIGLLLLCLSLGAAALEMEGPRRQGGLLHGQVAPDARVRAMGHEIPVDADGRFVLGLGRDAPKTVTVTAVFADGARQQRTLRVARRDYDIQRIDGLDRNQVSPDAETLKRIRRDAAAVRAARSRRLAARHFDAGWVWPLTGPISGIFGSQRILNDEPRQPHYGIDIARPTGTPVRAPSDGVVTLAAKDLFFSGGTLILDHGQGLSSSFLHLSAMRVAPGDRVRQGEIVAEVGATGRVTGPHLDWRMNWFDQRIDPSMLVPPMQEARRE</sequence>
<dbReference type="eggNOG" id="COG0739">
    <property type="taxonomic scope" value="Bacteria"/>
</dbReference>
<feature type="domain" description="M23ase beta-sheet core" evidence="1">
    <location>
        <begin position="166"/>
        <end position="261"/>
    </location>
</feature>
<dbReference type="PANTHER" id="PTHR21666">
    <property type="entry name" value="PEPTIDASE-RELATED"/>
    <property type="match status" value="1"/>
</dbReference>
<dbReference type="PANTHER" id="PTHR21666:SF285">
    <property type="entry name" value="M23 FAMILY METALLOPEPTIDASE"/>
    <property type="match status" value="1"/>
</dbReference>
<dbReference type="InterPro" id="IPR050570">
    <property type="entry name" value="Cell_wall_metabolism_enzyme"/>
</dbReference>
<evidence type="ECO:0000313" key="2">
    <source>
        <dbReference type="EMBL" id="AGY92342.1"/>
    </source>
</evidence>
<dbReference type="Proteomes" id="UP000017640">
    <property type="component" value="Chromosome"/>
</dbReference>
<dbReference type="InterPro" id="IPR011055">
    <property type="entry name" value="Dup_hybrid_motif"/>
</dbReference>
<proteinExistence type="predicted"/>
<dbReference type="KEGG" id="spiu:SPICUR_06890"/>
<dbReference type="Gene3D" id="2.70.70.10">
    <property type="entry name" value="Glucose Permease (Domain IIA)"/>
    <property type="match status" value="1"/>
</dbReference>